<dbReference type="OrthoDB" id="3210850at2759"/>
<keyword evidence="2" id="KW-1133">Transmembrane helix</keyword>
<protein>
    <recommendedName>
        <fullName evidence="5">Transmembrane protein</fullName>
    </recommendedName>
</protein>
<accession>A0A165GSK3</accession>
<evidence type="ECO:0000313" key="3">
    <source>
        <dbReference type="EMBL" id="KZT10751.1"/>
    </source>
</evidence>
<reference evidence="3 4" key="1">
    <citation type="journal article" date="2016" name="Mol. Biol. Evol.">
        <title>Comparative Genomics of Early-Diverging Mushroom-Forming Fungi Provides Insights into the Origins of Lignocellulose Decay Capabilities.</title>
        <authorList>
            <person name="Nagy L.G."/>
            <person name="Riley R."/>
            <person name="Tritt A."/>
            <person name="Adam C."/>
            <person name="Daum C."/>
            <person name="Floudas D."/>
            <person name="Sun H."/>
            <person name="Yadav J.S."/>
            <person name="Pangilinan J."/>
            <person name="Larsson K.H."/>
            <person name="Matsuura K."/>
            <person name="Barry K."/>
            <person name="Labutti K."/>
            <person name="Kuo R."/>
            <person name="Ohm R.A."/>
            <person name="Bhattacharya S.S."/>
            <person name="Shirouzu T."/>
            <person name="Yoshinaga Y."/>
            <person name="Martin F.M."/>
            <person name="Grigoriev I.V."/>
            <person name="Hibbett D.S."/>
        </authorList>
    </citation>
    <scope>NUCLEOTIDE SEQUENCE [LARGE SCALE GENOMIC DNA]</scope>
    <source>
        <strain evidence="3 4">93-53</strain>
    </source>
</reference>
<proteinExistence type="predicted"/>
<feature type="transmembrane region" description="Helical" evidence="2">
    <location>
        <begin position="188"/>
        <end position="212"/>
    </location>
</feature>
<feature type="transmembrane region" description="Helical" evidence="2">
    <location>
        <begin position="94"/>
        <end position="113"/>
    </location>
</feature>
<dbReference type="PANTHER" id="PTHR38848:SF3">
    <property type="entry name" value="G-PROTEIN COUPLED RECEPTORS FAMILY 3 PROFILE DOMAIN-CONTAINING PROTEIN"/>
    <property type="match status" value="1"/>
</dbReference>
<dbReference type="RefSeq" id="XP_040768491.1">
    <property type="nucleotide sequence ID" value="XM_040902116.1"/>
</dbReference>
<evidence type="ECO:0000313" key="4">
    <source>
        <dbReference type="Proteomes" id="UP000076871"/>
    </source>
</evidence>
<dbReference type="GeneID" id="63819147"/>
<gene>
    <name evidence="3" type="ORF">LAESUDRAFT_347883</name>
</gene>
<dbReference type="AlphaFoldDB" id="A0A165GSK3"/>
<sequence length="398" mass="44008">MSSSSSLPPTKHFAAVGWQVTSCIIHLLGVSAMSFLLSRRLMREHFTWHGLKRIALPRLLVILTLVDSWAFLFTAGVLIQGAGLRLNVTVCSLAIFNCIAFYASSKILIYWFLIEKIRVVWSPIPNASRLKSPVYIVCAIDGYCVIGLKRPASVLLLSYDLSINILFTSLFLWPLYRATFRSARVRQVAVRTLWAAAVALTTSCVNILVLTLMKGKQLGWVCLDSCGTDVIINAIVLFWVTSKRNESGSEAAPPQEIPTHVSNSRQSGIQPSILSGSLSRMPFVHTRRGRDKQLVHSTDVKAAPSEVIVLPPVEVEKDVEMAAVAKEGESMEVQEPDRKPQPESGGLLSRTVATLFGRTNRSMPQDIEIVVTRHCDVLHEGIRNDCHMNRMSAAEDAT</sequence>
<dbReference type="PANTHER" id="PTHR38848">
    <property type="entry name" value="G-PROTEIN COUPLED RECEPTORS FAMILY 3 PROFILE DOMAIN-CONTAINING PROTEIN"/>
    <property type="match status" value="1"/>
</dbReference>
<feature type="transmembrane region" description="Helical" evidence="2">
    <location>
        <begin position="156"/>
        <end position="176"/>
    </location>
</feature>
<feature type="region of interest" description="Disordered" evidence="1">
    <location>
        <begin position="328"/>
        <end position="347"/>
    </location>
</feature>
<evidence type="ECO:0008006" key="5">
    <source>
        <dbReference type="Google" id="ProtNLM"/>
    </source>
</evidence>
<dbReference type="EMBL" id="KV427608">
    <property type="protein sequence ID" value="KZT10751.1"/>
    <property type="molecule type" value="Genomic_DNA"/>
</dbReference>
<name>A0A165GSK3_9APHY</name>
<feature type="region of interest" description="Disordered" evidence="1">
    <location>
        <begin position="248"/>
        <end position="267"/>
    </location>
</feature>
<keyword evidence="4" id="KW-1185">Reference proteome</keyword>
<dbReference type="InParanoid" id="A0A165GSK3"/>
<feature type="transmembrane region" description="Helical" evidence="2">
    <location>
        <begin position="12"/>
        <end position="38"/>
    </location>
</feature>
<evidence type="ECO:0000256" key="1">
    <source>
        <dbReference type="SAM" id="MobiDB-lite"/>
    </source>
</evidence>
<feature type="transmembrane region" description="Helical" evidence="2">
    <location>
        <begin position="59"/>
        <end position="82"/>
    </location>
</feature>
<evidence type="ECO:0000256" key="2">
    <source>
        <dbReference type="SAM" id="Phobius"/>
    </source>
</evidence>
<organism evidence="3 4">
    <name type="scientific">Laetiporus sulphureus 93-53</name>
    <dbReference type="NCBI Taxonomy" id="1314785"/>
    <lineage>
        <taxon>Eukaryota</taxon>
        <taxon>Fungi</taxon>
        <taxon>Dikarya</taxon>
        <taxon>Basidiomycota</taxon>
        <taxon>Agaricomycotina</taxon>
        <taxon>Agaricomycetes</taxon>
        <taxon>Polyporales</taxon>
        <taxon>Laetiporus</taxon>
    </lineage>
</organism>
<dbReference type="Proteomes" id="UP000076871">
    <property type="component" value="Unassembled WGS sequence"/>
</dbReference>
<keyword evidence="2" id="KW-0472">Membrane</keyword>
<feature type="transmembrane region" description="Helical" evidence="2">
    <location>
        <begin position="218"/>
        <end position="240"/>
    </location>
</feature>
<keyword evidence="2" id="KW-0812">Transmembrane</keyword>